<evidence type="ECO:0000313" key="2">
    <source>
        <dbReference type="Proteomes" id="UP000492821"/>
    </source>
</evidence>
<accession>A0A7E4VJW3</accession>
<reference evidence="2" key="1">
    <citation type="journal article" date="2013" name="Genetics">
        <title>The draft genome and transcriptome of Panagrellus redivivus are shaped by the harsh demands of a free-living lifestyle.</title>
        <authorList>
            <person name="Srinivasan J."/>
            <person name="Dillman A.R."/>
            <person name="Macchietto M.G."/>
            <person name="Heikkinen L."/>
            <person name="Lakso M."/>
            <person name="Fracchia K.M."/>
            <person name="Antoshechkin I."/>
            <person name="Mortazavi A."/>
            <person name="Wong G."/>
            <person name="Sternberg P.W."/>
        </authorList>
    </citation>
    <scope>NUCLEOTIDE SEQUENCE [LARGE SCALE GENOMIC DNA]</scope>
    <source>
        <strain evidence="2">MT8872</strain>
    </source>
</reference>
<dbReference type="AlphaFoldDB" id="A0A7E4VJW3"/>
<feature type="chain" id="PRO_5028852612" evidence="1">
    <location>
        <begin position="27"/>
        <end position="133"/>
    </location>
</feature>
<feature type="signal peptide" evidence="1">
    <location>
        <begin position="1"/>
        <end position="26"/>
    </location>
</feature>
<keyword evidence="2" id="KW-1185">Reference proteome</keyword>
<reference evidence="3" key="2">
    <citation type="submission" date="2020-10" db="UniProtKB">
        <authorList>
            <consortium name="WormBaseParasite"/>
        </authorList>
    </citation>
    <scope>IDENTIFICATION</scope>
</reference>
<evidence type="ECO:0000256" key="1">
    <source>
        <dbReference type="SAM" id="SignalP"/>
    </source>
</evidence>
<protein>
    <submittedName>
        <fullName evidence="3">Sema domain-containing protein</fullName>
    </submittedName>
</protein>
<evidence type="ECO:0000313" key="3">
    <source>
        <dbReference type="WBParaSite" id="Pan_g21380.t1"/>
    </source>
</evidence>
<organism evidence="2 3">
    <name type="scientific">Panagrellus redivivus</name>
    <name type="common">Microworm</name>
    <dbReference type="NCBI Taxonomy" id="6233"/>
    <lineage>
        <taxon>Eukaryota</taxon>
        <taxon>Metazoa</taxon>
        <taxon>Ecdysozoa</taxon>
        <taxon>Nematoda</taxon>
        <taxon>Chromadorea</taxon>
        <taxon>Rhabditida</taxon>
        <taxon>Tylenchina</taxon>
        <taxon>Panagrolaimomorpha</taxon>
        <taxon>Panagrolaimoidea</taxon>
        <taxon>Panagrolaimidae</taxon>
        <taxon>Panagrellus</taxon>
    </lineage>
</organism>
<name>A0A7E4VJW3_PANRE</name>
<proteinExistence type="predicted"/>
<dbReference type="WBParaSite" id="Pan_g21380.t1">
    <property type="protein sequence ID" value="Pan_g21380.t1"/>
    <property type="gene ID" value="Pan_g21380"/>
</dbReference>
<keyword evidence="1" id="KW-0732">Signal</keyword>
<sequence>MVSGAVFRLASIAIVVALFCVYDGDAKKVFLECMSGYPVPMNTIVHAVEKANNARVAFVTAADMYGAVVIPNTNDYEKVEIFTQCIHLSSTKDECTPVFVEKQGKTPFYNIKDGETLAIFGSDFAIDETCVVP</sequence>
<dbReference type="Proteomes" id="UP000492821">
    <property type="component" value="Unassembled WGS sequence"/>
</dbReference>